<reference evidence="2 3" key="1">
    <citation type="submission" date="2023-03" db="EMBL/GenBank/DDBJ databases">
        <title>High recombination rates correlate with genetic variation in Cardiocondyla obscurior ants.</title>
        <authorList>
            <person name="Errbii M."/>
        </authorList>
    </citation>
    <scope>NUCLEOTIDE SEQUENCE [LARGE SCALE GENOMIC DNA]</scope>
    <source>
        <strain evidence="2">Alpha-2009</strain>
        <tissue evidence="2">Whole body</tissue>
    </source>
</reference>
<accession>A0AAW2ED62</accession>
<dbReference type="Proteomes" id="UP001430953">
    <property type="component" value="Unassembled WGS sequence"/>
</dbReference>
<protein>
    <submittedName>
        <fullName evidence="2">Uncharacterized protein</fullName>
    </submittedName>
</protein>
<name>A0AAW2ED62_9HYME</name>
<keyword evidence="3" id="KW-1185">Reference proteome</keyword>
<comment type="caution">
    <text evidence="2">The sequence shown here is derived from an EMBL/GenBank/DDBJ whole genome shotgun (WGS) entry which is preliminary data.</text>
</comment>
<dbReference type="EMBL" id="JADYXP020000025">
    <property type="protein sequence ID" value="KAL0100930.1"/>
    <property type="molecule type" value="Genomic_DNA"/>
</dbReference>
<evidence type="ECO:0000256" key="1">
    <source>
        <dbReference type="SAM" id="MobiDB-lite"/>
    </source>
</evidence>
<sequence>MPPRAERSSQTTNETKIAADTCMSARVKKIRYVPPPPPTANRGDDENQSTPNQTIFWLTFDKAQCNSCTSYRYWSKASNERLSD</sequence>
<feature type="region of interest" description="Disordered" evidence="1">
    <location>
        <begin position="31"/>
        <end position="51"/>
    </location>
</feature>
<organism evidence="2 3">
    <name type="scientific">Cardiocondyla obscurior</name>
    <dbReference type="NCBI Taxonomy" id="286306"/>
    <lineage>
        <taxon>Eukaryota</taxon>
        <taxon>Metazoa</taxon>
        <taxon>Ecdysozoa</taxon>
        <taxon>Arthropoda</taxon>
        <taxon>Hexapoda</taxon>
        <taxon>Insecta</taxon>
        <taxon>Pterygota</taxon>
        <taxon>Neoptera</taxon>
        <taxon>Endopterygota</taxon>
        <taxon>Hymenoptera</taxon>
        <taxon>Apocrita</taxon>
        <taxon>Aculeata</taxon>
        <taxon>Formicoidea</taxon>
        <taxon>Formicidae</taxon>
        <taxon>Myrmicinae</taxon>
        <taxon>Cardiocondyla</taxon>
    </lineage>
</organism>
<proteinExistence type="predicted"/>
<gene>
    <name evidence="2" type="ORF">PUN28_019366</name>
</gene>
<evidence type="ECO:0000313" key="3">
    <source>
        <dbReference type="Proteomes" id="UP001430953"/>
    </source>
</evidence>
<dbReference type="AlphaFoldDB" id="A0AAW2ED62"/>
<evidence type="ECO:0000313" key="2">
    <source>
        <dbReference type="EMBL" id="KAL0100930.1"/>
    </source>
</evidence>